<dbReference type="RefSeq" id="WP_092364250.1">
    <property type="nucleotide sequence ID" value="NZ_BMGV01000003.1"/>
</dbReference>
<dbReference type="Proteomes" id="UP000199379">
    <property type="component" value="Unassembled WGS sequence"/>
</dbReference>
<name>A0A1H6WL33_9RHOB</name>
<protein>
    <submittedName>
        <fullName evidence="1">Uncharacterized protein</fullName>
    </submittedName>
</protein>
<dbReference type="AlphaFoldDB" id="A0A1H6WL33"/>
<accession>A0A1H6WL33</accession>
<reference evidence="1 2" key="1">
    <citation type="submission" date="2016-10" db="EMBL/GenBank/DDBJ databases">
        <authorList>
            <person name="de Groot N.N."/>
        </authorList>
    </citation>
    <scope>NUCLEOTIDE SEQUENCE [LARGE SCALE GENOMIC DNA]</scope>
    <source>
        <strain evidence="1 2">DSM 29340</strain>
    </source>
</reference>
<proteinExistence type="predicted"/>
<keyword evidence="2" id="KW-1185">Reference proteome</keyword>
<dbReference type="OrthoDB" id="7727672at2"/>
<evidence type="ECO:0000313" key="1">
    <source>
        <dbReference type="EMBL" id="SEJ15904.1"/>
    </source>
</evidence>
<dbReference type="EMBL" id="FNYD01000003">
    <property type="protein sequence ID" value="SEJ15904.1"/>
    <property type="molecule type" value="Genomic_DNA"/>
</dbReference>
<gene>
    <name evidence="1" type="ORF">SAMN05444007_103452</name>
</gene>
<evidence type="ECO:0000313" key="2">
    <source>
        <dbReference type="Proteomes" id="UP000199379"/>
    </source>
</evidence>
<organism evidence="1 2">
    <name type="scientific">Cribrihabitans marinus</name>
    <dbReference type="NCBI Taxonomy" id="1227549"/>
    <lineage>
        <taxon>Bacteria</taxon>
        <taxon>Pseudomonadati</taxon>
        <taxon>Pseudomonadota</taxon>
        <taxon>Alphaproteobacteria</taxon>
        <taxon>Rhodobacterales</taxon>
        <taxon>Paracoccaceae</taxon>
        <taxon>Cribrihabitans</taxon>
    </lineage>
</organism>
<sequence length="62" mass="6711">MSHPTPRHARLFELLRQETAAEHAKSTRTAAMSRLGRGDAMVIKSRALESLRAAQAGSRPGA</sequence>